<dbReference type="AlphaFoldDB" id="A0AAV9ZGL0"/>
<feature type="region of interest" description="Disordered" evidence="1">
    <location>
        <begin position="126"/>
        <end position="172"/>
    </location>
</feature>
<feature type="compositionally biased region" description="Pro residues" evidence="1">
    <location>
        <begin position="23"/>
        <end position="35"/>
    </location>
</feature>
<comment type="caution">
    <text evidence="2">The sequence shown here is derived from an EMBL/GenBank/DDBJ whole genome shotgun (WGS) entry which is preliminary data.</text>
</comment>
<keyword evidence="3" id="KW-1185">Reference proteome</keyword>
<protein>
    <submittedName>
        <fullName evidence="2">Uncharacterized protein</fullName>
    </submittedName>
</protein>
<feature type="compositionally biased region" description="Basic residues" evidence="1">
    <location>
        <begin position="65"/>
        <end position="84"/>
    </location>
</feature>
<reference evidence="2 3" key="1">
    <citation type="journal article" date="2024" name="J Genomics">
        <title>Draft genome sequencing and assembly of Favolaschia claudopus CIRM-BRFM 2984 isolated from oak limbs.</title>
        <authorList>
            <person name="Navarro D."/>
            <person name="Drula E."/>
            <person name="Chaduli D."/>
            <person name="Cazenave R."/>
            <person name="Ahrendt S."/>
            <person name="Wang J."/>
            <person name="Lipzen A."/>
            <person name="Daum C."/>
            <person name="Barry K."/>
            <person name="Grigoriev I.V."/>
            <person name="Favel A."/>
            <person name="Rosso M.N."/>
            <person name="Martin F."/>
        </authorList>
    </citation>
    <scope>NUCLEOTIDE SEQUENCE [LARGE SCALE GENOMIC DNA]</scope>
    <source>
        <strain evidence="2 3">CIRM-BRFM 2984</strain>
    </source>
</reference>
<gene>
    <name evidence="2" type="ORF">R3P38DRAFT_457853</name>
</gene>
<sequence>MEGVKIQCGYGEPDEQHECQPMLHPPMAPHSPQPSPTSELPPTSTGDVTSPPQRSYSVPPPIPRLRLRRRDVVRPWAKRVKSKCGHGEPDGRRACQPMPHSRRALNPPQPYYRRRPAMLLPRRRAPTPYRRCSPRPWPRAPAASASLRGETRDRSAGTERQTGGARVDLPRINHPPSLPLPFACGTVMRCWVEGVKIQVRVRKTRWRRACQPILLAPTPPQPYHRLLLSSRRPSTGILTPPPQSADDLVPRGGGGSQARVEARRRRSYV</sequence>
<dbReference type="Proteomes" id="UP001362999">
    <property type="component" value="Unassembled WGS sequence"/>
</dbReference>
<accession>A0AAV9ZGL0</accession>
<feature type="region of interest" description="Disordered" evidence="1">
    <location>
        <begin position="232"/>
        <end position="269"/>
    </location>
</feature>
<evidence type="ECO:0000313" key="3">
    <source>
        <dbReference type="Proteomes" id="UP001362999"/>
    </source>
</evidence>
<feature type="compositionally biased region" description="Polar residues" evidence="1">
    <location>
        <begin position="46"/>
        <end position="56"/>
    </location>
</feature>
<evidence type="ECO:0000313" key="2">
    <source>
        <dbReference type="EMBL" id="KAK6981172.1"/>
    </source>
</evidence>
<organism evidence="2 3">
    <name type="scientific">Favolaschia claudopus</name>
    <dbReference type="NCBI Taxonomy" id="2862362"/>
    <lineage>
        <taxon>Eukaryota</taxon>
        <taxon>Fungi</taxon>
        <taxon>Dikarya</taxon>
        <taxon>Basidiomycota</taxon>
        <taxon>Agaricomycotina</taxon>
        <taxon>Agaricomycetes</taxon>
        <taxon>Agaricomycetidae</taxon>
        <taxon>Agaricales</taxon>
        <taxon>Marasmiineae</taxon>
        <taxon>Mycenaceae</taxon>
        <taxon>Favolaschia</taxon>
    </lineage>
</organism>
<dbReference type="EMBL" id="JAWWNJ010000153">
    <property type="protein sequence ID" value="KAK6981172.1"/>
    <property type="molecule type" value="Genomic_DNA"/>
</dbReference>
<name>A0AAV9ZGL0_9AGAR</name>
<evidence type="ECO:0000256" key="1">
    <source>
        <dbReference type="SAM" id="MobiDB-lite"/>
    </source>
</evidence>
<feature type="compositionally biased region" description="Low complexity" evidence="1">
    <location>
        <begin position="36"/>
        <end position="45"/>
    </location>
</feature>
<proteinExistence type="predicted"/>
<feature type="region of interest" description="Disordered" evidence="1">
    <location>
        <begin position="1"/>
        <end position="112"/>
    </location>
</feature>